<gene>
    <name evidence="13" type="primary">ACA12_1</name>
    <name evidence="13" type="ORF">CK203_079987</name>
</gene>
<dbReference type="Gene3D" id="1.20.1110.10">
    <property type="entry name" value="Calcium-transporting ATPase, transmembrane domain"/>
    <property type="match status" value="2"/>
</dbReference>
<evidence type="ECO:0000256" key="1">
    <source>
        <dbReference type="ARBA" id="ARBA00004370"/>
    </source>
</evidence>
<keyword evidence="4" id="KW-0106">Calcium</keyword>
<dbReference type="EMBL" id="QGNW01001671">
    <property type="protein sequence ID" value="RVW33606.1"/>
    <property type="molecule type" value="Genomic_DNA"/>
</dbReference>
<protein>
    <submittedName>
        <fullName evidence="13">Calcium-transporting ATPase 12, plasma membrane-type</fullName>
    </submittedName>
</protein>
<dbReference type="PANTHER" id="PTHR24093:SF470">
    <property type="entry name" value="CALCIUM-TRANSPORTING ATPASE 12, PLASMA MEMBRANE-TYPE-LIKE"/>
    <property type="match status" value="1"/>
</dbReference>
<evidence type="ECO:0000259" key="11">
    <source>
        <dbReference type="Pfam" id="PF00689"/>
    </source>
</evidence>
<dbReference type="SUPFAM" id="SSF81665">
    <property type="entry name" value="Calcium ATPase, transmembrane domain M"/>
    <property type="match status" value="1"/>
</dbReference>
<feature type="transmembrane region" description="Helical" evidence="9">
    <location>
        <begin position="243"/>
        <end position="263"/>
    </location>
</feature>
<evidence type="ECO:0000256" key="9">
    <source>
        <dbReference type="SAM" id="Phobius"/>
    </source>
</evidence>
<evidence type="ECO:0000313" key="14">
    <source>
        <dbReference type="Proteomes" id="UP000288805"/>
    </source>
</evidence>
<dbReference type="Gene3D" id="3.40.1110.10">
    <property type="entry name" value="Calcium-transporting ATPase, cytoplasmic domain N"/>
    <property type="match status" value="2"/>
</dbReference>
<evidence type="ECO:0000256" key="8">
    <source>
        <dbReference type="SAM" id="MobiDB-lite"/>
    </source>
</evidence>
<evidence type="ECO:0000256" key="7">
    <source>
        <dbReference type="ARBA" id="ARBA00023136"/>
    </source>
</evidence>
<dbReference type="SUPFAM" id="SSF81653">
    <property type="entry name" value="Calcium ATPase, transduction domain A"/>
    <property type="match status" value="1"/>
</dbReference>
<dbReference type="InterPro" id="IPR023298">
    <property type="entry name" value="ATPase_P-typ_TM_dom_sf"/>
</dbReference>
<dbReference type="GO" id="GO:0016020">
    <property type="term" value="C:membrane"/>
    <property type="evidence" value="ECO:0007669"/>
    <property type="project" value="UniProtKB-SubCell"/>
</dbReference>
<dbReference type="FunFam" id="3.40.1110.10:FF:000205">
    <property type="entry name" value="Ca2+-transporting ATPase-like protein"/>
    <property type="match status" value="1"/>
</dbReference>
<evidence type="ECO:0000256" key="4">
    <source>
        <dbReference type="ARBA" id="ARBA00022837"/>
    </source>
</evidence>
<dbReference type="GO" id="GO:0000166">
    <property type="term" value="F:nucleotide binding"/>
    <property type="evidence" value="ECO:0007669"/>
    <property type="project" value="InterPro"/>
</dbReference>
<dbReference type="InterPro" id="IPR023299">
    <property type="entry name" value="ATPase_P-typ_cyto_dom_N"/>
</dbReference>
<evidence type="ECO:0000256" key="2">
    <source>
        <dbReference type="ARBA" id="ARBA00022692"/>
    </source>
</evidence>
<keyword evidence="5" id="KW-0460">Magnesium</keyword>
<dbReference type="SUPFAM" id="SSF56784">
    <property type="entry name" value="HAD-like"/>
    <property type="match status" value="1"/>
</dbReference>
<dbReference type="Pfam" id="PF00690">
    <property type="entry name" value="Cation_ATPase_N"/>
    <property type="match status" value="1"/>
</dbReference>
<comment type="subcellular location">
    <subcellularLocation>
        <location evidence="1">Membrane</location>
    </subcellularLocation>
</comment>
<reference evidence="13 14" key="1">
    <citation type="journal article" date="2018" name="PLoS Genet.">
        <title>Population sequencing reveals clonal diversity and ancestral inbreeding in the grapevine cultivar Chardonnay.</title>
        <authorList>
            <person name="Roach M.J."/>
            <person name="Johnson D.L."/>
            <person name="Bohlmann J."/>
            <person name="van Vuuren H.J."/>
            <person name="Jones S.J."/>
            <person name="Pretorius I.S."/>
            <person name="Schmidt S.A."/>
            <person name="Borneman A.R."/>
        </authorList>
    </citation>
    <scope>NUCLEOTIDE SEQUENCE [LARGE SCALE GENOMIC DNA]</scope>
    <source>
        <strain evidence="14">cv. Chardonnay</strain>
        <tissue evidence="13">Leaf</tissue>
    </source>
</reference>
<keyword evidence="7 9" id="KW-0472">Membrane</keyword>
<keyword evidence="6 9" id="KW-1133">Transmembrane helix</keyword>
<organism evidence="13 14">
    <name type="scientific">Vitis vinifera</name>
    <name type="common">Grape</name>
    <dbReference type="NCBI Taxonomy" id="29760"/>
    <lineage>
        <taxon>Eukaryota</taxon>
        <taxon>Viridiplantae</taxon>
        <taxon>Streptophyta</taxon>
        <taxon>Embryophyta</taxon>
        <taxon>Tracheophyta</taxon>
        <taxon>Spermatophyta</taxon>
        <taxon>Magnoliopsida</taxon>
        <taxon>eudicotyledons</taxon>
        <taxon>Gunneridae</taxon>
        <taxon>Pentapetalae</taxon>
        <taxon>rosids</taxon>
        <taxon>Vitales</taxon>
        <taxon>Vitaceae</taxon>
        <taxon>Viteae</taxon>
        <taxon>Vitis</taxon>
    </lineage>
</organism>
<feature type="region of interest" description="Disordered" evidence="8">
    <location>
        <begin position="1"/>
        <end position="20"/>
    </location>
</feature>
<name>A0A438DDY5_VITVI</name>
<keyword evidence="2 9" id="KW-0812">Transmembrane</keyword>
<dbReference type="PRINTS" id="PR00119">
    <property type="entry name" value="CATATPASE"/>
</dbReference>
<feature type="domain" description="Cation-transporting P-type ATPase C-terminal" evidence="11">
    <location>
        <begin position="904"/>
        <end position="1054"/>
    </location>
</feature>
<evidence type="ECO:0000313" key="13">
    <source>
        <dbReference type="EMBL" id="RVW33606.1"/>
    </source>
</evidence>
<evidence type="ECO:0000259" key="10">
    <source>
        <dbReference type="Pfam" id="PF00122"/>
    </source>
</evidence>
<dbReference type="Gene3D" id="2.70.150.10">
    <property type="entry name" value="Calcium-transporting ATPase, cytoplasmic transduction domain A"/>
    <property type="match status" value="1"/>
</dbReference>
<dbReference type="Gene3D" id="3.40.50.1000">
    <property type="entry name" value="HAD superfamily/HAD-like"/>
    <property type="match status" value="2"/>
</dbReference>
<dbReference type="Pfam" id="PF13246">
    <property type="entry name" value="Cation_ATPase"/>
    <property type="match status" value="1"/>
</dbReference>
<dbReference type="Proteomes" id="UP000288805">
    <property type="component" value="Unassembled WGS sequence"/>
</dbReference>
<dbReference type="InterPro" id="IPR036412">
    <property type="entry name" value="HAD-like_sf"/>
</dbReference>
<feature type="domain" description="P-type ATPase A" evidence="10">
    <location>
        <begin position="310"/>
        <end position="405"/>
    </location>
</feature>
<evidence type="ECO:0000256" key="5">
    <source>
        <dbReference type="ARBA" id="ARBA00022842"/>
    </source>
</evidence>
<dbReference type="InterPro" id="IPR006068">
    <property type="entry name" value="ATPase_P-typ_cation-transptr_C"/>
</dbReference>
<evidence type="ECO:0000259" key="12">
    <source>
        <dbReference type="Pfam" id="PF00690"/>
    </source>
</evidence>
<dbReference type="FunFam" id="1.20.1110.10:FF:000125">
    <property type="match status" value="1"/>
</dbReference>
<dbReference type="Pfam" id="PF00689">
    <property type="entry name" value="Cation_ATPase_C"/>
    <property type="match status" value="1"/>
</dbReference>
<feature type="transmembrane region" description="Helical" evidence="9">
    <location>
        <begin position="492"/>
        <end position="512"/>
    </location>
</feature>
<feature type="transmembrane region" description="Helical" evidence="9">
    <location>
        <begin position="275"/>
        <end position="295"/>
    </location>
</feature>
<dbReference type="InterPro" id="IPR059000">
    <property type="entry name" value="ATPase_P-type_domA"/>
</dbReference>
<dbReference type="AlphaFoldDB" id="A0A438DDY5"/>
<dbReference type="InterPro" id="IPR004014">
    <property type="entry name" value="ATPase_P-typ_cation-transptr_N"/>
</dbReference>
<keyword evidence="3" id="KW-0479">Metal-binding</keyword>
<sequence>MSNKSCGSADEDLEAQDSPLTAADKPSRRWRRIFLMLQAHQTFISILGYPRRSLAPVEISSASSYADLSTSDGDDHEKKNTDLITAIVGVSHQQLPPLFTATLELPFSKLSLDMFIPFFFLPNKMVPEVPGYILSDSEPDGPVRSLFPSPQVSLDIPSDEYDVCSSTNANRQCPNIARIVTEKDLRSLLDFGGVQGIAEALGTDLEKGILGDAQDLRSRRLASAISQTEPATKTFFQCLLKACNSYMIVLLLVSMVLSLWYWIRTEGLETGWYEGFVILVAIIILVVCHSIRDFWHEGQHKLSEKELLKMTETVVQVFRGGCQQELSISDIVMGDIVVLKRGYQVPADGLYVSGEVLELDDYSESIINGQNPFMLYGAKVIRGNGRMLVTSAGMNTEWGKMMSKVIQARKKTPLQAQLDKLNTRTEIIGLLTSLLILVELLLRLQLEKEDDSPGFPPMKGKPSTAKDLMDAVKRIVVQPTRKISIFTTSLNLLLVGITEGYPFIITLSLRYWNKKTLSGKAFAPELLACATMGSVTTICTDKIGGLTLSPIQVKMCRIGEEDINSDSVIDPDVVDALCDGIYTPFLDPKNAYSSEEEGVLSWAALKLGMKQEILKQSCTLVETKELNSNEERSLVLMRKNRENETVTCLHWKGPATTILARCSFYYDSKGRINDMESEKRMDFENFIEQMQSKHLKTIAFAYKEINESSEENNLILIGLLGLKDTDWTETKEAVEACRNAGVNIKIVSRDNIPVLKEIACRCGIVGPNSLVLDGNAFRNYTKEERMDKVDQISIMGNSLPSDKLLLVECLKQKGHTVAVIGARRDETPAIKQSDVGVTMGTWSTKMAKGTSDIVILDGNFSFLETIMRHGRVTDNLHHHGAFGGCPSNCNSTRLRECNCGHPGGVALLTEPPAEKLIGKQPIGQGGKLITWAMWRNIITQASYQVAILVTIQFKGKAILGISPKVNKSLVFNSFVLCQVFNLFNCRKLEKKNMFQGIMKNLWFSVAVVVIMGLQAAFIEIEHWVGGSARLNCAQWGTCLLIGMVSWVIDCIGKFASDLITLCIGSISR</sequence>
<dbReference type="PANTHER" id="PTHR24093">
    <property type="entry name" value="CATION TRANSPORTING ATPASE"/>
    <property type="match status" value="1"/>
</dbReference>
<feature type="domain" description="Cation-transporting P-type ATPase N-terminal" evidence="12">
    <location>
        <begin position="192"/>
        <end position="258"/>
    </location>
</feature>
<evidence type="ECO:0000256" key="3">
    <source>
        <dbReference type="ARBA" id="ARBA00022723"/>
    </source>
</evidence>
<dbReference type="SUPFAM" id="SSF81660">
    <property type="entry name" value="Metal cation-transporting ATPase, ATP-binding domain N"/>
    <property type="match status" value="1"/>
</dbReference>
<dbReference type="InterPro" id="IPR023214">
    <property type="entry name" value="HAD_sf"/>
</dbReference>
<dbReference type="Pfam" id="PF00122">
    <property type="entry name" value="E1-E2_ATPase"/>
    <property type="match status" value="1"/>
</dbReference>
<evidence type="ECO:0000256" key="6">
    <source>
        <dbReference type="ARBA" id="ARBA00022989"/>
    </source>
</evidence>
<dbReference type="InterPro" id="IPR008250">
    <property type="entry name" value="ATPase_P-typ_transduc_dom_A_sf"/>
</dbReference>
<accession>A0A438DDY5</accession>
<dbReference type="GO" id="GO:0046872">
    <property type="term" value="F:metal ion binding"/>
    <property type="evidence" value="ECO:0007669"/>
    <property type="project" value="UniProtKB-KW"/>
</dbReference>
<proteinExistence type="predicted"/>
<comment type="caution">
    <text evidence="13">The sequence shown here is derived from an EMBL/GenBank/DDBJ whole genome shotgun (WGS) entry which is preliminary data.</text>
</comment>